<dbReference type="GO" id="GO:0016787">
    <property type="term" value="F:hydrolase activity"/>
    <property type="evidence" value="ECO:0007669"/>
    <property type="project" value="UniProtKB-KW"/>
</dbReference>
<keyword evidence="1 4" id="KW-0645">Protease</keyword>
<comment type="similarity">
    <text evidence="4">Belongs to the peptidase C1 family.</text>
</comment>
<name>A0A1H6K7P8_9ACTN</name>
<keyword evidence="2 4" id="KW-0378">Hydrolase</keyword>
<gene>
    <name evidence="6" type="ORF">SAMN05216447_1178</name>
</gene>
<organism evidence="6 7">
    <name type="scientific">Parafannyhessea umbonata</name>
    <dbReference type="NCBI Taxonomy" id="604330"/>
    <lineage>
        <taxon>Bacteria</taxon>
        <taxon>Bacillati</taxon>
        <taxon>Actinomycetota</taxon>
        <taxon>Coriobacteriia</taxon>
        <taxon>Coriobacteriales</taxon>
        <taxon>Atopobiaceae</taxon>
        <taxon>Parafannyhessea</taxon>
    </lineage>
</organism>
<proteinExistence type="inferred from homology"/>
<evidence type="ECO:0000256" key="4">
    <source>
        <dbReference type="PIRNR" id="PIRNR005700"/>
    </source>
</evidence>
<dbReference type="Pfam" id="PF03051">
    <property type="entry name" value="Peptidase_C1_2"/>
    <property type="match status" value="2"/>
</dbReference>
<evidence type="ECO:0000313" key="7">
    <source>
        <dbReference type="Proteomes" id="UP000199135"/>
    </source>
</evidence>
<dbReference type="InterPro" id="IPR000169">
    <property type="entry name" value="Pept_cys_AS"/>
</dbReference>
<evidence type="ECO:0000313" key="6">
    <source>
        <dbReference type="EMBL" id="SEH71265.1"/>
    </source>
</evidence>
<dbReference type="Gene3D" id="3.90.70.10">
    <property type="entry name" value="Cysteine proteinases"/>
    <property type="match status" value="1"/>
</dbReference>
<dbReference type="EMBL" id="FNWT01000017">
    <property type="protein sequence ID" value="SEH71265.1"/>
    <property type="molecule type" value="Genomic_DNA"/>
</dbReference>
<evidence type="ECO:0000256" key="2">
    <source>
        <dbReference type="ARBA" id="ARBA00022801"/>
    </source>
</evidence>
<dbReference type="InterPro" id="IPR038765">
    <property type="entry name" value="Papain-like_cys_pep_sf"/>
</dbReference>
<dbReference type="PIRSF" id="PIRSF005700">
    <property type="entry name" value="PepC"/>
    <property type="match status" value="1"/>
</dbReference>
<dbReference type="PANTHER" id="PTHR10363:SF2">
    <property type="entry name" value="BLEOMYCIN HYDROLASE"/>
    <property type="match status" value="1"/>
</dbReference>
<keyword evidence="7" id="KW-1185">Reference proteome</keyword>
<sequence>MKQATAIDPSWATSKNKSFSADRANRVARNAVTSAGVMAAARDISVMRGYSDTYGVMVPKTAKVCNQRQSGRCWMFSAFNVARHATMELLDVDSFEFSQSFGMFYDKLEKANAMFERIIRTAHLPFDSREVCELLDEGVGDGGYYPFAMNLIAKWGLVPKAAMPETACSRNSSEMDAQLERLCRKGACELRSMAADGASASELRAHKEELLANVHGMLAVCLGEPPVTFDLEIQVGKKCKADPAKVFAVEGKAKGAAKKDSGDEDGKGDESERFVLRDAGITPREFAERYVPFDPNDYVTLVSMPGKTRPFGHAYHLTLTDSVVGGTPNRMLNVEPEVLDAAAVASLKAGVPVGMACDVMQQFPRYIDDYKYVLSTNGEDVEALFGCDLAMERADMIDMRETCLTHAMTFQGVQLDGDGRPRAWRVENSWGEKQGKDGYLVMSADWFHLYGGEVDVRREFVPTETLRQWDEAPVEDVTPWSGLATALGRGRQR</sequence>
<accession>A0A1H6K7P8</accession>
<protein>
    <recommendedName>
        <fullName evidence="4">Aminopeptidase</fullName>
    </recommendedName>
</protein>
<keyword evidence="3 4" id="KW-0788">Thiol protease</keyword>
<evidence type="ECO:0000256" key="1">
    <source>
        <dbReference type="ARBA" id="ARBA00022670"/>
    </source>
</evidence>
<dbReference type="Proteomes" id="UP000199135">
    <property type="component" value="Unassembled WGS sequence"/>
</dbReference>
<evidence type="ECO:0000256" key="5">
    <source>
        <dbReference type="SAM" id="MobiDB-lite"/>
    </source>
</evidence>
<dbReference type="PROSITE" id="PS00139">
    <property type="entry name" value="THIOL_PROTEASE_CYS"/>
    <property type="match status" value="1"/>
</dbReference>
<dbReference type="PANTHER" id="PTHR10363">
    <property type="entry name" value="BLEOMYCIN HYDROLASE"/>
    <property type="match status" value="1"/>
</dbReference>
<keyword evidence="4" id="KW-0031">Aminopeptidase</keyword>
<reference evidence="6 7" key="1">
    <citation type="submission" date="2016-10" db="EMBL/GenBank/DDBJ databases">
        <authorList>
            <person name="Varghese N."/>
            <person name="Submissions S."/>
        </authorList>
    </citation>
    <scope>NUCLEOTIDE SEQUENCE [LARGE SCALE GENOMIC DNA]</scope>
    <source>
        <strain evidence="6 7">WCP15</strain>
    </source>
</reference>
<dbReference type="InterPro" id="IPR004134">
    <property type="entry name" value="Peptidase_C1B"/>
</dbReference>
<evidence type="ECO:0000256" key="3">
    <source>
        <dbReference type="ARBA" id="ARBA00022807"/>
    </source>
</evidence>
<comment type="caution">
    <text evidence="6">The sequence shown here is derived from an EMBL/GenBank/DDBJ whole genome shotgun (WGS) entry which is preliminary data.</text>
</comment>
<dbReference type="RefSeq" id="WP_078687854.1">
    <property type="nucleotide sequence ID" value="NZ_FNWT01000017.1"/>
</dbReference>
<dbReference type="SUPFAM" id="SSF54001">
    <property type="entry name" value="Cysteine proteinases"/>
    <property type="match status" value="1"/>
</dbReference>
<feature type="region of interest" description="Disordered" evidence="5">
    <location>
        <begin position="252"/>
        <end position="271"/>
    </location>
</feature>